<organism evidence="7 8">
    <name type="scientific">Amorphotheca resinae ATCC 22711</name>
    <dbReference type="NCBI Taxonomy" id="857342"/>
    <lineage>
        <taxon>Eukaryota</taxon>
        <taxon>Fungi</taxon>
        <taxon>Dikarya</taxon>
        <taxon>Ascomycota</taxon>
        <taxon>Pezizomycotina</taxon>
        <taxon>Leotiomycetes</taxon>
        <taxon>Helotiales</taxon>
        <taxon>Amorphothecaceae</taxon>
        <taxon>Amorphotheca</taxon>
    </lineage>
</organism>
<dbReference type="PANTHER" id="PTHR23502">
    <property type="entry name" value="MAJOR FACILITATOR SUPERFAMILY"/>
    <property type="match status" value="1"/>
</dbReference>
<evidence type="ECO:0000313" key="7">
    <source>
        <dbReference type="EMBL" id="PSS25493.1"/>
    </source>
</evidence>
<dbReference type="InParanoid" id="A0A2T3BAY9"/>
<feature type="transmembrane region" description="Helical" evidence="5">
    <location>
        <begin position="428"/>
        <end position="448"/>
    </location>
</feature>
<dbReference type="PANTHER" id="PTHR23502:SF160">
    <property type="entry name" value="MAJOR FACILITATOR SUPERFAMILY (MFS) PROFILE DOMAIN-CONTAINING PROTEIN-RELATED"/>
    <property type="match status" value="1"/>
</dbReference>
<keyword evidence="3 5" id="KW-1133">Transmembrane helix</keyword>
<dbReference type="InterPro" id="IPR036259">
    <property type="entry name" value="MFS_trans_sf"/>
</dbReference>
<feature type="domain" description="Major facilitator superfamily (MFS) profile" evidence="6">
    <location>
        <begin position="23"/>
        <end position="451"/>
    </location>
</feature>
<feature type="transmembrane region" description="Helical" evidence="5">
    <location>
        <begin position="89"/>
        <end position="106"/>
    </location>
</feature>
<feature type="transmembrane region" description="Helical" evidence="5">
    <location>
        <begin position="253"/>
        <end position="278"/>
    </location>
</feature>
<dbReference type="OrthoDB" id="5215911at2759"/>
<evidence type="ECO:0000259" key="6">
    <source>
        <dbReference type="PROSITE" id="PS50850"/>
    </source>
</evidence>
<accession>A0A2T3BAY9</accession>
<keyword evidence="2 5" id="KW-0812">Transmembrane</keyword>
<feature type="transmembrane region" description="Helical" evidence="5">
    <location>
        <begin position="147"/>
        <end position="168"/>
    </location>
</feature>
<gene>
    <name evidence="7" type="ORF">M430DRAFT_47940</name>
</gene>
<dbReference type="STRING" id="857342.A0A2T3BAY9"/>
<feature type="transmembrane region" description="Helical" evidence="5">
    <location>
        <begin position="360"/>
        <end position="384"/>
    </location>
</feature>
<protein>
    <recommendedName>
        <fullName evidence="6">Major facilitator superfamily (MFS) profile domain-containing protein</fullName>
    </recommendedName>
</protein>
<dbReference type="EMBL" id="KZ679007">
    <property type="protein sequence ID" value="PSS25493.1"/>
    <property type="molecule type" value="Genomic_DNA"/>
</dbReference>
<keyword evidence="4 5" id="KW-0472">Membrane</keyword>
<dbReference type="Gene3D" id="1.20.1250.20">
    <property type="entry name" value="MFS general substrate transporter like domains"/>
    <property type="match status" value="1"/>
</dbReference>
<dbReference type="PROSITE" id="PS50850">
    <property type="entry name" value="MFS"/>
    <property type="match status" value="1"/>
</dbReference>
<evidence type="ECO:0000256" key="3">
    <source>
        <dbReference type="ARBA" id="ARBA00022989"/>
    </source>
</evidence>
<dbReference type="RefSeq" id="XP_024724092.1">
    <property type="nucleotide sequence ID" value="XM_024867967.1"/>
</dbReference>
<comment type="subcellular location">
    <subcellularLocation>
        <location evidence="1">Membrane</location>
        <topology evidence="1">Multi-pass membrane protein</topology>
    </subcellularLocation>
</comment>
<name>A0A2T3BAY9_AMORE</name>
<evidence type="ECO:0000313" key="8">
    <source>
        <dbReference type="Proteomes" id="UP000241818"/>
    </source>
</evidence>
<dbReference type="GO" id="GO:0022857">
    <property type="term" value="F:transmembrane transporter activity"/>
    <property type="evidence" value="ECO:0007669"/>
    <property type="project" value="InterPro"/>
</dbReference>
<evidence type="ECO:0000256" key="5">
    <source>
        <dbReference type="SAM" id="Phobius"/>
    </source>
</evidence>
<feature type="transmembrane region" description="Helical" evidence="5">
    <location>
        <begin position="396"/>
        <end position="416"/>
    </location>
</feature>
<evidence type="ECO:0000256" key="2">
    <source>
        <dbReference type="ARBA" id="ARBA00022692"/>
    </source>
</evidence>
<reference evidence="7 8" key="1">
    <citation type="journal article" date="2018" name="New Phytol.">
        <title>Comparative genomics and transcriptomics depict ericoid mycorrhizal fungi as versatile saprotrophs and plant mutualists.</title>
        <authorList>
            <person name="Martino E."/>
            <person name="Morin E."/>
            <person name="Grelet G.A."/>
            <person name="Kuo A."/>
            <person name="Kohler A."/>
            <person name="Daghino S."/>
            <person name="Barry K.W."/>
            <person name="Cichocki N."/>
            <person name="Clum A."/>
            <person name="Dockter R.B."/>
            <person name="Hainaut M."/>
            <person name="Kuo R.C."/>
            <person name="LaButti K."/>
            <person name="Lindahl B.D."/>
            <person name="Lindquist E.A."/>
            <person name="Lipzen A."/>
            <person name="Khouja H.R."/>
            <person name="Magnuson J."/>
            <person name="Murat C."/>
            <person name="Ohm R.A."/>
            <person name="Singer S.W."/>
            <person name="Spatafora J.W."/>
            <person name="Wang M."/>
            <person name="Veneault-Fourrey C."/>
            <person name="Henrissat B."/>
            <person name="Grigoriev I.V."/>
            <person name="Martin F.M."/>
            <person name="Perotto S."/>
        </authorList>
    </citation>
    <scope>NUCLEOTIDE SEQUENCE [LARGE SCALE GENOMIC DNA]</scope>
    <source>
        <strain evidence="7 8">ATCC 22711</strain>
    </source>
</reference>
<feature type="transmembrane region" description="Helical" evidence="5">
    <location>
        <begin position="21"/>
        <end position="47"/>
    </location>
</feature>
<keyword evidence="8" id="KW-1185">Reference proteome</keyword>
<proteinExistence type="predicted"/>
<feature type="transmembrane region" description="Helical" evidence="5">
    <location>
        <begin position="290"/>
        <end position="312"/>
    </location>
</feature>
<evidence type="ECO:0000256" key="1">
    <source>
        <dbReference type="ARBA" id="ARBA00004141"/>
    </source>
</evidence>
<feature type="transmembrane region" description="Helical" evidence="5">
    <location>
        <begin position="333"/>
        <end position="354"/>
    </location>
</feature>
<sequence length="476" mass="51954">MSPQPSLDPNDPLNWSTWQKYSTYLTICCFSFLATCSASKFTVAILPLAKEFNVTPTRAGQQVCFNVLLLGLGNIFWAPIMRRVGKRPIYLTAMALLVGTNVWSRYAGRFNSLLASSMLSGFASSAADATVPAVVADLFFVQQRGAAMMLFSAAMSGGFFIGPLISAFCVQHSGWRLSCTVIASLVGFLWVVSIFTLRETSYHDRNVYAPATSYGETKTFRQNLSITSGYNGDGCAIKSTGNLISILTYPGTLCSGLAVGAFIGGSVAVQLASAQFFILPSYYSWQTRSLGLLSIAGFIGCAIALFFGGYLIDIISNRFTTSHEGRREPEYRLWAIIIPLIVGPMGIILFSLTLADHKPWIAPAVGYAMQGFGLTAASNILYTYILDSYLPFASEVAAAASILRGTIATLLTLWLYPWIKAAGLKQAFGQIVGIQYFLGLWVILFLFWGKRIRLMTARYGPMSRCRYARQPGICDS</sequence>
<feature type="transmembrane region" description="Helical" evidence="5">
    <location>
        <begin position="174"/>
        <end position="197"/>
    </location>
</feature>
<dbReference type="InterPro" id="IPR020846">
    <property type="entry name" value="MFS_dom"/>
</dbReference>
<dbReference type="GO" id="GO:0005886">
    <property type="term" value="C:plasma membrane"/>
    <property type="evidence" value="ECO:0007669"/>
    <property type="project" value="TreeGrafter"/>
</dbReference>
<dbReference type="AlphaFoldDB" id="A0A2T3BAY9"/>
<dbReference type="GeneID" id="36576048"/>
<dbReference type="SUPFAM" id="SSF103473">
    <property type="entry name" value="MFS general substrate transporter"/>
    <property type="match status" value="1"/>
</dbReference>
<evidence type="ECO:0000256" key="4">
    <source>
        <dbReference type="ARBA" id="ARBA00023136"/>
    </source>
</evidence>
<feature type="transmembrane region" description="Helical" evidence="5">
    <location>
        <begin position="59"/>
        <end position="77"/>
    </location>
</feature>
<dbReference type="InterPro" id="IPR011701">
    <property type="entry name" value="MFS"/>
</dbReference>
<dbReference type="Pfam" id="PF07690">
    <property type="entry name" value="MFS_1"/>
    <property type="match status" value="1"/>
</dbReference>
<feature type="transmembrane region" description="Helical" evidence="5">
    <location>
        <begin position="118"/>
        <end position="140"/>
    </location>
</feature>
<dbReference type="Proteomes" id="UP000241818">
    <property type="component" value="Unassembled WGS sequence"/>
</dbReference>